<reference evidence="2 3" key="1">
    <citation type="submission" date="2014-01" db="EMBL/GenBank/DDBJ databases">
        <authorList>
            <person name="Dobos K."/>
            <person name="Lenaerts A."/>
            <person name="Ordway D."/>
            <person name="DeGroote M.A."/>
            <person name="Parker T."/>
            <person name="Sizemore C."/>
            <person name="Tallon L.J."/>
            <person name="Sadzewicz L.K."/>
            <person name="Sengamalay N."/>
            <person name="Fraser C.M."/>
            <person name="Hine E."/>
            <person name="Shefchek K.A."/>
            <person name="Das S.P."/>
            <person name="Tettelin H."/>
        </authorList>
    </citation>
    <scope>NUCLEOTIDE SEQUENCE [LARGE SCALE GENOMIC DNA]</scope>
    <source>
        <strain evidence="2 3">Harvey</strain>
    </source>
</reference>
<dbReference type="GO" id="GO:0016995">
    <property type="term" value="F:cholesterol oxidase activity"/>
    <property type="evidence" value="ECO:0007669"/>
    <property type="project" value="UniProtKB-EC"/>
</dbReference>
<dbReference type="Proteomes" id="UP000020681">
    <property type="component" value="Unassembled WGS sequence"/>
</dbReference>
<proteinExistence type="predicted"/>
<evidence type="ECO:0000313" key="3">
    <source>
        <dbReference type="Proteomes" id="UP000020681"/>
    </source>
</evidence>
<dbReference type="EMBL" id="JAOL01000082">
    <property type="protein sequence ID" value="EUA92047.1"/>
    <property type="molecule type" value="Genomic_DNA"/>
</dbReference>
<feature type="compositionally biased region" description="Polar residues" evidence="1">
    <location>
        <begin position="28"/>
        <end position="46"/>
    </location>
</feature>
<sequence>MIALVMQHLDNSITTFTKRGKLGIRWYSSKQGTANRTRPGSRSATR</sequence>
<protein>
    <submittedName>
        <fullName evidence="2">Cholesterol oxidase domain protein</fullName>
        <ecNumber evidence="2">1.1.3.6</ecNumber>
    </submittedName>
</protein>
<feature type="region of interest" description="Disordered" evidence="1">
    <location>
        <begin position="27"/>
        <end position="46"/>
    </location>
</feature>
<keyword evidence="2" id="KW-0560">Oxidoreductase</keyword>
<keyword evidence="3" id="KW-1185">Reference proteome</keyword>
<comment type="caution">
    <text evidence="2">The sequence shown here is derived from an EMBL/GenBank/DDBJ whole genome shotgun (WGS) entry which is preliminary data.</text>
</comment>
<name>A0ABP3ALK4_MYCUL</name>
<dbReference type="EC" id="1.1.3.6" evidence="2"/>
<evidence type="ECO:0000256" key="1">
    <source>
        <dbReference type="SAM" id="MobiDB-lite"/>
    </source>
</evidence>
<organism evidence="2 3">
    <name type="scientific">Mycobacterium ulcerans str. Harvey</name>
    <dbReference type="NCBI Taxonomy" id="1299332"/>
    <lineage>
        <taxon>Bacteria</taxon>
        <taxon>Bacillati</taxon>
        <taxon>Actinomycetota</taxon>
        <taxon>Actinomycetes</taxon>
        <taxon>Mycobacteriales</taxon>
        <taxon>Mycobacteriaceae</taxon>
        <taxon>Mycobacterium</taxon>
        <taxon>Mycobacterium ulcerans group</taxon>
    </lineage>
</organism>
<accession>A0ABP3ALK4</accession>
<evidence type="ECO:0000313" key="2">
    <source>
        <dbReference type="EMBL" id="EUA92047.1"/>
    </source>
</evidence>
<gene>
    <name evidence="2" type="ORF">I551_1515</name>
</gene>